<organism evidence="2 4">
    <name type="scientific">Natronobacterium gregoryi (strain ATCC 43098 / DSM 3393 / CCM 3738 / CIP 104747 / IAM 13177 / JCM 8860 / NBRC 102187 / NCIMB 2189 / SP2)</name>
    <dbReference type="NCBI Taxonomy" id="797304"/>
    <lineage>
        <taxon>Archaea</taxon>
        <taxon>Methanobacteriati</taxon>
        <taxon>Methanobacteriota</taxon>
        <taxon>Stenosarchaea group</taxon>
        <taxon>Halobacteria</taxon>
        <taxon>Halobacteriales</taxon>
        <taxon>Natrialbaceae</taxon>
        <taxon>Natronobacterium</taxon>
    </lineage>
</organism>
<evidence type="ECO:0000313" key="4">
    <source>
        <dbReference type="Proteomes" id="UP000011613"/>
    </source>
</evidence>
<evidence type="ECO:0000313" key="5">
    <source>
        <dbReference type="Proteomes" id="UP000234484"/>
    </source>
</evidence>
<feature type="region of interest" description="Disordered" evidence="1">
    <location>
        <begin position="38"/>
        <end position="61"/>
    </location>
</feature>
<feature type="compositionally biased region" description="Polar residues" evidence="1">
    <location>
        <begin position="40"/>
        <end position="52"/>
    </location>
</feature>
<gene>
    <name evidence="2" type="ORF">C490_06734</name>
    <name evidence="3" type="ORF">CYV19_18705</name>
</gene>
<reference evidence="2 4" key="1">
    <citation type="journal article" date="2014" name="PLoS Genet.">
        <title>Phylogenetically driven sequencing of extremely halophilic archaea reveals strategies for static and dynamic osmo-response.</title>
        <authorList>
            <person name="Becker E.A."/>
            <person name="Seitzer P.M."/>
            <person name="Tritt A."/>
            <person name="Larsen D."/>
            <person name="Krusor M."/>
            <person name="Yao A.I."/>
            <person name="Wu D."/>
            <person name="Madern D."/>
            <person name="Eisen J.A."/>
            <person name="Darling A.E."/>
            <person name="Facciotti M.T."/>
        </authorList>
    </citation>
    <scope>NUCLEOTIDE SEQUENCE [LARGE SCALE GENOMIC DNA]</scope>
    <source>
        <strain evidence="2 4">SP2</strain>
    </source>
</reference>
<reference evidence="3 5" key="2">
    <citation type="submission" date="2017-12" db="EMBL/GenBank/DDBJ databases">
        <title>The characterization of oligonucleotides binding to NgAgo.</title>
        <authorList>
            <person name="Jiang L."/>
            <person name="He B."/>
            <person name="Kang J."/>
            <person name="Yu M."/>
            <person name="Li N."/>
            <person name="Fang Y."/>
            <person name="Tang Z."/>
            <person name="Wu P."/>
            <person name="Yao P."/>
            <person name="Huang J."/>
        </authorList>
    </citation>
    <scope>NUCLEOTIDE SEQUENCE [LARGE SCALE GENOMIC DNA]</scope>
    <source>
        <strain evidence="3 5">SP2</strain>
        <tissue evidence="3">Freeze-dried powder thallus</tissue>
    </source>
</reference>
<accession>L9YBI9</accession>
<dbReference type="Proteomes" id="UP000234484">
    <property type="component" value="Unassembled WGS sequence"/>
</dbReference>
<evidence type="ECO:0000313" key="2">
    <source>
        <dbReference type="EMBL" id="ELY70288.1"/>
    </source>
</evidence>
<dbReference type="AlphaFoldDB" id="L9YBI9"/>
<proteinExistence type="predicted"/>
<comment type="caution">
    <text evidence="2">The sequence shown here is derived from an EMBL/GenBank/DDBJ whole genome shotgun (WGS) entry which is preliminary data.</text>
</comment>
<protein>
    <submittedName>
        <fullName evidence="2">Alcohol dehydrogenase GroES domain protein</fullName>
    </submittedName>
</protein>
<dbReference type="EMBL" id="PKKI01000106">
    <property type="protein sequence ID" value="PLK18096.1"/>
    <property type="molecule type" value="Genomic_DNA"/>
</dbReference>
<dbReference type="Proteomes" id="UP000011613">
    <property type="component" value="Unassembled WGS sequence"/>
</dbReference>
<dbReference type="EMBL" id="AOIC01000054">
    <property type="protein sequence ID" value="ELY70288.1"/>
    <property type="molecule type" value="Genomic_DNA"/>
</dbReference>
<evidence type="ECO:0000256" key="1">
    <source>
        <dbReference type="SAM" id="MobiDB-lite"/>
    </source>
</evidence>
<name>L9YBI9_NATGS</name>
<sequence length="120" mass="12910">MAVRVASLRFRTSAVSFSRGRAIVSLSPVRRGRRVVGVGENSSDTRVTNDGTARSKEDSYQSTSMFNTTGVLAPLCGVARPLATNEFPIDVARNDDLTEAAEARRAATEAIVLEKLVIEP</sequence>
<evidence type="ECO:0000313" key="3">
    <source>
        <dbReference type="EMBL" id="PLK18096.1"/>
    </source>
</evidence>